<gene>
    <name evidence="7" type="ORF">RQM65_05005</name>
</gene>
<dbReference type="InterPro" id="IPR014284">
    <property type="entry name" value="RNA_pol_sigma-70_dom"/>
</dbReference>
<dbReference type="NCBIfam" id="TIGR02937">
    <property type="entry name" value="sigma70-ECF"/>
    <property type="match status" value="1"/>
</dbReference>
<keyword evidence="3" id="KW-0731">Sigma factor</keyword>
<dbReference type="Gene3D" id="1.10.10.10">
    <property type="entry name" value="Winged helix-like DNA-binding domain superfamily/Winged helix DNA-binding domain"/>
    <property type="match status" value="1"/>
</dbReference>
<sequence length="206" mass="23952">MKPSYEKEGLLIRGLKNGEEGAYSYLVESYHHKLCVYASNLIHDDSAAEDIVQNVFVSIWKNRQKLKDDFSIKNFLYKSVHNEFIDQYRKNRSVLTLQKKYIDALESIIDENQDFHLEKMMKSVEDAIKALPPKCKMIFVLSKKEGLSNLEISEHLNISIKTVENQITKAFSDLRGKLGEKYKTLLFILFRERVPRGENKEMALGD</sequence>
<dbReference type="InterPro" id="IPR039425">
    <property type="entry name" value="RNA_pol_sigma-70-like"/>
</dbReference>
<dbReference type="InterPro" id="IPR013325">
    <property type="entry name" value="RNA_pol_sigma_r2"/>
</dbReference>
<evidence type="ECO:0000256" key="2">
    <source>
        <dbReference type="ARBA" id="ARBA00023015"/>
    </source>
</evidence>
<dbReference type="Proteomes" id="UP001250656">
    <property type="component" value="Unassembled WGS sequence"/>
</dbReference>
<name>A0ABU3L2P8_9FLAO</name>
<dbReference type="SUPFAM" id="SSF88946">
    <property type="entry name" value="Sigma2 domain of RNA polymerase sigma factors"/>
    <property type="match status" value="1"/>
</dbReference>
<feature type="domain" description="RNA polymerase sigma-70 region 2" evidence="5">
    <location>
        <begin position="26"/>
        <end position="92"/>
    </location>
</feature>
<proteinExistence type="inferred from homology"/>
<evidence type="ECO:0000259" key="5">
    <source>
        <dbReference type="Pfam" id="PF04542"/>
    </source>
</evidence>
<protein>
    <submittedName>
        <fullName evidence="7">RNA polymerase sigma-70 factor</fullName>
    </submittedName>
</protein>
<comment type="similarity">
    <text evidence="1">Belongs to the sigma-70 factor family. ECF subfamily.</text>
</comment>
<keyword evidence="8" id="KW-1185">Reference proteome</keyword>
<dbReference type="Pfam" id="PF04542">
    <property type="entry name" value="Sigma70_r2"/>
    <property type="match status" value="1"/>
</dbReference>
<accession>A0ABU3L2P8</accession>
<organism evidence="7 8">
    <name type="scientific">Pricia mediterranea</name>
    <dbReference type="NCBI Taxonomy" id="3076079"/>
    <lineage>
        <taxon>Bacteria</taxon>
        <taxon>Pseudomonadati</taxon>
        <taxon>Bacteroidota</taxon>
        <taxon>Flavobacteriia</taxon>
        <taxon>Flavobacteriales</taxon>
        <taxon>Flavobacteriaceae</taxon>
        <taxon>Pricia</taxon>
    </lineage>
</organism>
<evidence type="ECO:0000256" key="4">
    <source>
        <dbReference type="ARBA" id="ARBA00023163"/>
    </source>
</evidence>
<dbReference type="InterPro" id="IPR013249">
    <property type="entry name" value="RNA_pol_sigma70_r4_t2"/>
</dbReference>
<dbReference type="NCBIfam" id="TIGR02985">
    <property type="entry name" value="Sig70_bacteroi1"/>
    <property type="match status" value="1"/>
</dbReference>
<reference evidence="7 8" key="1">
    <citation type="submission" date="2023-09" db="EMBL/GenBank/DDBJ databases">
        <title>Novel taxa isolated from Blanes Bay.</title>
        <authorList>
            <person name="Rey-Velasco X."/>
            <person name="Lucena T."/>
        </authorList>
    </citation>
    <scope>NUCLEOTIDE SEQUENCE [LARGE SCALE GENOMIC DNA]</scope>
    <source>
        <strain evidence="7 8">S334</strain>
    </source>
</reference>
<dbReference type="InterPro" id="IPR007627">
    <property type="entry name" value="RNA_pol_sigma70_r2"/>
</dbReference>
<evidence type="ECO:0000256" key="3">
    <source>
        <dbReference type="ARBA" id="ARBA00023082"/>
    </source>
</evidence>
<feature type="domain" description="RNA polymerase sigma factor 70 region 4 type 2" evidence="6">
    <location>
        <begin position="123"/>
        <end position="172"/>
    </location>
</feature>
<dbReference type="CDD" id="cd06171">
    <property type="entry name" value="Sigma70_r4"/>
    <property type="match status" value="1"/>
</dbReference>
<dbReference type="InterPro" id="IPR013324">
    <property type="entry name" value="RNA_pol_sigma_r3/r4-like"/>
</dbReference>
<comment type="caution">
    <text evidence="7">The sequence shown here is derived from an EMBL/GenBank/DDBJ whole genome shotgun (WGS) entry which is preliminary data.</text>
</comment>
<dbReference type="EMBL" id="JAVTTP010000001">
    <property type="protein sequence ID" value="MDT7828021.1"/>
    <property type="molecule type" value="Genomic_DNA"/>
</dbReference>
<dbReference type="RefSeq" id="WP_314013151.1">
    <property type="nucleotide sequence ID" value="NZ_JAVTTP010000001.1"/>
</dbReference>
<evidence type="ECO:0000313" key="7">
    <source>
        <dbReference type="EMBL" id="MDT7828021.1"/>
    </source>
</evidence>
<dbReference type="PANTHER" id="PTHR43133">
    <property type="entry name" value="RNA POLYMERASE ECF-TYPE SIGMA FACTO"/>
    <property type="match status" value="1"/>
</dbReference>
<keyword evidence="4" id="KW-0804">Transcription</keyword>
<dbReference type="SUPFAM" id="SSF88659">
    <property type="entry name" value="Sigma3 and sigma4 domains of RNA polymerase sigma factors"/>
    <property type="match status" value="1"/>
</dbReference>
<dbReference type="Pfam" id="PF08281">
    <property type="entry name" value="Sigma70_r4_2"/>
    <property type="match status" value="1"/>
</dbReference>
<evidence type="ECO:0000256" key="1">
    <source>
        <dbReference type="ARBA" id="ARBA00010641"/>
    </source>
</evidence>
<evidence type="ECO:0000259" key="6">
    <source>
        <dbReference type="Pfam" id="PF08281"/>
    </source>
</evidence>
<keyword evidence="2" id="KW-0805">Transcription regulation</keyword>
<dbReference type="PANTHER" id="PTHR43133:SF46">
    <property type="entry name" value="RNA POLYMERASE SIGMA-70 FACTOR ECF SUBFAMILY"/>
    <property type="match status" value="1"/>
</dbReference>
<evidence type="ECO:0000313" key="8">
    <source>
        <dbReference type="Proteomes" id="UP001250656"/>
    </source>
</evidence>
<dbReference type="InterPro" id="IPR036388">
    <property type="entry name" value="WH-like_DNA-bd_sf"/>
</dbReference>
<dbReference type="InterPro" id="IPR014327">
    <property type="entry name" value="RNA_pol_sigma70_bacteroid"/>
</dbReference>
<dbReference type="Gene3D" id="1.10.1740.10">
    <property type="match status" value="1"/>
</dbReference>